<evidence type="ECO:0000313" key="2">
    <source>
        <dbReference type="Proteomes" id="UP001150603"/>
    </source>
</evidence>
<proteinExistence type="predicted"/>
<dbReference type="EMBL" id="JANBPW010005428">
    <property type="protein sequence ID" value="KAJ1932639.1"/>
    <property type="molecule type" value="Genomic_DNA"/>
</dbReference>
<organism evidence="1 2">
    <name type="scientific">Linderina macrospora</name>
    <dbReference type="NCBI Taxonomy" id="4868"/>
    <lineage>
        <taxon>Eukaryota</taxon>
        <taxon>Fungi</taxon>
        <taxon>Fungi incertae sedis</taxon>
        <taxon>Zoopagomycota</taxon>
        <taxon>Kickxellomycotina</taxon>
        <taxon>Kickxellomycetes</taxon>
        <taxon>Kickxellales</taxon>
        <taxon>Kickxellaceae</taxon>
        <taxon>Linderina</taxon>
    </lineage>
</organism>
<sequence length="403" mass="45234">KLLAFEEFLTRYPEYVGRVVLVQVAVPSRGDVEEYRQLIVSVNELVGRINGRFGTVEYTPIHFLHKSVNFTELVSLYAVADVCLITSTRDGMNLVSYEYVASQQKRHGVLVLSEFAGAAQSLNGSLIINAWNIEEVADALHQALSMPAAQREANFKTLYKYVNKHTAAYWGMSFIGELRRISLAADELAQLPELTPRIVIDKFKASTRTHVIVLDYDGTLSATKSIPEFARPSPLILNILRRLAALPNTLVYVVAGRIRAHMDRWFQGIDIGLVAEHGLFYRHPSSVASTESAAAAIADLTLSDTGSDAEQGSPNQGTAMTRLKTKMEDGWYSLVQHTDPQWRETVLPLFQHYTERTPGSFIEEKEIDVTWHYRNTDPEFGAWQANELQMNLEKVLAHLPLTI</sequence>
<accession>A0ACC1J058</accession>
<feature type="non-terminal residue" evidence="1">
    <location>
        <position position="1"/>
    </location>
</feature>
<dbReference type="Proteomes" id="UP001150603">
    <property type="component" value="Unassembled WGS sequence"/>
</dbReference>
<gene>
    <name evidence="1" type="primary">TPS1_2</name>
    <name evidence="1" type="ORF">FBU59_006303</name>
</gene>
<keyword evidence="2" id="KW-1185">Reference proteome</keyword>
<name>A0ACC1J058_9FUNG</name>
<evidence type="ECO:0000313" key="1">
    <source>
        <dbReference type="EMBL" id="KAJ1932639.1"/>
    </source>
</evidence>
<comment type="caution">
    <text evidence="1">The sequence shown here is derived from an EMBL/GenBank/DDBJ whole genome shotgun (WGS) entry which is preliminary data.</text>
</comment>
<feature type="non-terminal residue" evidence="1">
    <location>
        <position position="403"/>
    </location>
</feature>
<reference evidence="1" key="1">
    <citation type="submission" date="2022-07" db="EMBL/GenBank/DDBJ databases">
        <title>Phylogenomic reconstructions and comparative analyses of Kickxellomycotina fungi.</title>
        <authorList>
            <person name="Reynolds N.K."/>
            <person name="Stajich J.E."/>
            <person name="Barry K."/>
            <person name="Grigoriev I.V."/>
            <person name="Crous P."/>
            <person name="Smith M.E."/>
        </authorList>
    </citation>
    <scope>NUCLEOTIDE SEQUENCE</scope>
    <source>
        <strain evidence="1">NRRL 5244</strain>
    </source>
</reference>
<protein>
    <submittedName>
        <fullName evidence="1">Trehalose-6-P synthase/phosphatase complex synthase subunit</fullName>
    </submittedName>
</protein>